<keyword evidence="4" id="KW-0249">Electron transport</keyword>
<dbReference type="InterPro" id="IPR036909">
    <property type="entry name" value="Cyt_c-like_dom_sf"/>
</dbReference>
<evidence type="ECO:0000256" key="8">
    <source>
        <dbReference type="ARBA" id="ARBA00031399"/>
    </source>
</evidence>
<dbReference type="GO" id="GO:0020037">
    <property type="term" value="F:heme binding"/>
    <property type="evidence" value="ECO:0007669"/>
    <property type="project" value="InterPro"/>
</dbReference>
<comment type="caution">
    <text evidence="13">The sequence shown here is derived from an EMBL/GenBank/DDBJ whole genome shotgun (WGS) entry which is preliminary data.</text>
</comment>
<evidence type="ECO:0000256" key="1">
    <source>
        <dbReference type="ARBA" id="ARBA00022448"/>
    </source>
</evidence>
<evidence type="ECO:0000256" key="3">
    <source>
        <dbReference type="ARBA" id="ARBA00022723"/>
    </source>
</evidence>
<dbReference type="AlphaFoldDB" id="A0A938BK51"/>
<dbReference type="InterPro" id="IPR009056">
    <property type="entry name" value="Cyt_c-like_dom"/>
</dbReference>
<dbReference type="PROSITE" id="PS00078">
    <property type="entry name" value="COX2"/>
    <property type="match status" value="1"/>
</dbReference>
<evidence type="ECO:0000313" key="13">
    <source>
        <dbReference type="EMBL" id="MBM3275927.1"/>
    </source>
</evidence>
<dbReference type="InterPro" id="IPR050597">
    <property type="entry name" value="Cytochrome_c_Oxidase_Subunit"/>
</dbReference>
<organism evidence="13 14">
    <name type="scientific">Candidatus Tanganyikabacteria bacterium</name>
    <dbReference type="NCBI Taxonomy" id="2961651"/>
    <lineage>
        <taxon>Bacteria</taxon>
        <taxon>Bacillati</taxon>
        <taxon>Candidatus Sericytochromatia</taxon>
        <taxon>Candidatus Tanganyikabacteria</taxon>
    </lineage>
</organism>
<dbReference type="PROSITE" id="PS50857">
    <property type="entry name" value="COX2_CUA"/>
    <property type="match status" value="1"/>
</dbReference>
<evidence type="ECO:0000256" key="10">
    <source>
        <dbReference type="PROSITE-ProRule" id="PRU00433"/>
    </source>
</evidence>
<comment type="function">
    <text evidence="7">Subunits I and II form the functional core of the enzyme complex. Electrons originating in cytochrome c are transferred via heme a and Cu(A) to the binuclear center formed by heme a3 and Cu(B).</text>
</comment>
<feature type="domain" description="Cytochrome c" evidence="12">
    <location>
        <begin position="134"/>
        <end position="221"/>
    </location>
</feature>
<dbReference type="GO" id="GO:0004129">
    <property type="term" value="F:cytochrome-c oxidase activity"/>
    <property type="evidence" value="ECO:0007669"/>
    <property type="project" value="UniProtKB-EC"/>
</dbReference>
<dbReference type="GO" id="GO:0005507">
    <property type="term" value="F:copper ion binding"/>
    <property type="evidence" value="ECO:0007669"/>
    <property type="project" value="InterPro"/>
</dbReference>
<keyword evidence="6" id="KW-0186">Copper</keyword>
<reference evidence="13 14" key="1">
    <citation type="submission" date="2019-03" db="EMBL/GenBank/DDBJ databases">
        <title>Lake Tanganyika Metagenome-Assembled Genomes (MAGs).</title>
        <authorList>
            <person name="Tran P."/>
        </authorList>
    </citation>
    <scope>NUCLEOTIDE SEQUENCE [LARGE SCALE GENOMIC DNA]</scope>
    <source>
        <strain evidence="13">K_DeepCast_65m_m2_236</strain>
    </source>
</reference>
<evidence type="ECO:0000259" key="11">
    <source>
        <dbReference type="PROSITE" id="PS50857"/>
    </source>
</evidence>
<dbReference type="CDD" id="cd13919">
    <property type="entry name" value="CuRO_HCO_II_like_5"/>
    <property type="match status" value="1"/>
</dbReference>
<evidence type="ECO:0000256" key="9">
    <source>
        <dbReference type="ARBA" id="ARBA00047816"/>
    </source>
</evidence>
<dbReference type="GO" id="GO:0016020">
    <property type="term" value="C:membrane"/>
    <property type="evidence" value="ECO:0007669"/>
    <property type="project" value="InterPro"/>
</dbReference>
<feature type="domain" description="Cytochrome oxidase subunit II copper A binding" evidence="11">
    <location>
        <begin position="1"/>
        <end position="121"/>
    </location>
</feature>
<dbReference type="SUPFAM" id="SSF49503">
    <property type="entry name" value="Cupredoxins"/>
    <property type="match status" value="1"/>
</dbReference>
<dbReference type="PRINTS" id="PR01166">
    <property type="entry name" value="CYCOXIDASEII"/>
</dbReference>
<gene>
    <name evidence="13" type="ORF">FJZ00_12300</name>
</gene>
<protein>
    <recommendedName>
        <fullName evidence="8">Cytochrome aa3 subunit 2</fullName>
    </recommendedName>
</protein>
<evidence type="ECO:0000256" key="2">
    <source>
        <dbReference type="ARBA" id="ARBA00022617"/>
    </source>
</evidence>
<accession>A0A938BK51</accession>
<dbReference type="Proteomes" id="UP000703893">
    <property type="component" value="Unassembled WGS sequence"/>
</dbReference>
<keyword evidence="1" id="KW-0813">Transport</keyword>
<evidence type="ECO:0000256" key="4">
    <source>
        <dbReference type="ARBA" id="ARBA00022982"/>
    </source>
</evidence>
<dbReference type="Pfam" id="PF00116">
    <property type="entry name" value="COX2"/>
    <property type="match status" value="1"/>
</dbReference>
<dbReference type="EMBL" id="VGJX01000782">
    <property type="protein sequence ID" value="MBM3275927.1"/>
    <property type="molecule type" value="Genomic_DNA"/>
</dbReference>
<dbReference type="InterPro" id="IPR002429">
    <property type="entry name" value="CcO_II-like_C"/>
</dbReference>
<dbReference type="PROSITE" id="PS51007">
    <property type="entry name" value="CYTC"/>
    <property type="match status" value="2"/>
</dbReference>
<sequence>DGKLGTSAPRFYTEANPLALNPDDPNGKDDVLILSQELHLPVGKPIKVVLRSMDVLHDFSVPQFRVKMDLVPGMVTRSWFTATKVGTYDLLCENLCGLAHFAMRGKVVVDEESAFQAWLATQPTFAHSQARKPGDAAAGKATYASCAACHGANGEGNAAVNAPKIAGQAEWYLDRQLKNFASGGRGSDERDTHGRTMAPMAAMVADDTARSNVIAYINALPDEAVPDTVTGDALRGGEFYGANCAACHGNAGEGVAAMNAPKLAGQNDWYLVRQLENFHQGIRGTSKHDAYGPQMVAMAGTLSDEEKIKDLVAYIKTLGKN</sequence>
<proteinExistence type="predicted"/>
<keyword evidence="5 10" id="KW-0408">Iron</keyword>
<dbReference type="InterPro" id="IPR008972">
    <property type="entry name" value="Cupredoxin"/>
</dbReference>
<keyword evidence="3 10" id="KW-0479">Metal-binding</keyword>
<evidence type="ECO:0000256" key="6">
    <source>
        <dbReference type="ARBA" id="ARBA00023008"/>
    </source>
</evidence>
<dbReference type="Gene3D" id="2.60.40.420">
    <property type="entry name" value="Cupredoxins - blue copper proteins"/>
    <property type="match status" value="1"/>
</dbReference>
<keyword evidence="2 10" id="KW-0349">Heme</keyword>
<evidence type="ECO:0000313" key="14">
    <source>
        <dbReference type="Proteomes" id="UP000703893"/>
    </source>
</evidence>
<evidence type="ECO:0000259" key="12">
    <source>
        <dbReference type="PROSITE" id="PS51007"/>
    </source>
</evidence>
<feature type="domain" description="Cytochrome c" evidence="12">
    <location>
        <begin position="231"/>
        <end position="319"/>
    </location>
</feature>
<feature type="non-terminal residue" evidence="13">
    <location>
        <position position="1"/>
    </location>
</feature>
<dbReference type="InterPro" id="IPR001505">
    <property type="entry name" value="Copper_CuA"/>
</dbReference>
<dbReference type="Pfam" id="PF00034">
    <property type="entry name" value="Cytochrom_C"/>
    <property type="match status" value="2"/>
</dbReference>
<dbReference type="PANTHER" id="PTHR33751">
    <property type="entry name" value="CBB3-TYPE CYTOCHROME C OXIDASE SUBUNIT FIXP"/>
    <property type="match status" value="1"/>
</dbReference>
<dbReference type="Gene3D" id="1.10.760.10">
    <property type="entry name" value="Cytochrome c-like domain"/>
    <property type="match status" value="2"/>
</dbReference>
<dbReference type="SUPFAM" id="SSF46626">
    <property type="entry name" value="Cytochrome c"/>
    <property type="match status" value="2"/>
</dbReference>
<dbReference type="PANTHER" id="PTHR33751:SF9">
    <property type="entry name" value="CYTOCHROME C4"/>
    <property type="match status" value="1"/>
</dbReference>
<evidence type="ECO:0000256" key="5">
    <source>
        <dbReference type="ARBA" id="ARBA00023004"/>
    </source>
</evidence>
<name>A0A938BK51_9BACT</name>
<comment type="catalytic activity">
    <reaction evidence="9">
        <text>4 Fe(II)-[cytochrome c] + O2 + 8 H(+)(in) = 4 Fe(III)-[cytochrome c] + 2 H2O + 4 H(+)(out)</text>
        <dbReference type="Rhea" id="RHEA:11436"/>
        <dbReference type="Rhea" id="RHEA-COMP:10350"/>
        <dbReference type="Rhea" id="RHEA-COMP:14399"/>
        <dbReference type="ChEBI" id="CHEBI:15377"/>
        <dbReference type="ChEBI" id="CHEBI:15378"/>
        <dbReference type="ChEBI" id="CHEBI:15379"/>
        <dbReference type="ChEBI" id="CHEBI:29033"/>
        <dbReference type="ChEBI" id="CHEBI:29034"/>
        <dbReference type="EC" id="7.1.1.9"/>
    </reaction>
</comment>
<evidence type="ECO:0000256" key="7">
    <source>
        <dbReference type="ARBA" id="ARBA00024688"/>
    </source>
</evidence>